<dbReference type="InterPro" id="IPR011991">
    <property type="entry name" value="ArsR-like_HTH"/>
</dbReference>
<keyword evidence="1" id="KW-0805">Transcription regulation</keyword>
<reference evidence="6" key="1">
    <citation type="submission" date="2016-11" db="EMBL/GenBank/DDBJ databases">
        <authorList>
            <person name="Varghese N."/>
            <person name="Submissions S."/>
        </authorList>
    </citation>
    <scope>NUCLEOTIDE SEQUENCE [LARGE SCALE GENOMIC DNA]</scope>
    <source>
        <strain evidence="6">DSM 22212</strain>
    </source>
</reference>
<dbReference type="SMART" id="SM00418">
    <property type="entry name" value="HTH_ARSR"/>
    <property type="match status" value="1"/>
</dbReference>
<dbReference type="RefSeq" id="WP_072715932.1">
    <property type="nucleotide sequence ID" value="NZ_FRAU01000007.1"/>
</dbReference>
<dbReference type="OrthoDB" id="9799175at2"/>
<keyword evidence="2" id="KW-0238">DNA-binding</keyword>
<protein>
    <submittedName>
        <fullName evidence="5">Transcriptional regulator, ArsR family</fullName>
    </submittedName>
</protein>
<proteinExistence type="predicted"/>
<dbReference type="NCBIfam" id="NF033788">
    <property type="entry name" value="HTH_metalloreg"/>
    <property type="match status" value="1"/>
</dbReference>
<dbReference type="InterPro" id="IPR036390">
    <property type="entry name" value="WH_DNA-bd_sf"/>
</dbReference>
<dbReference type="STRING" id="633813.SAMN04488087_2104"/>
<feature type="domain" description="HTH arsR-type" evidence="4">
    <location>
        <begin position="3"/>
        <end position="97"/>
    </location>
</feature>
<evidence type="ECO:0000313" key="5">
    <source>
        <dbReference type="EMBL" id="SHK84621.1"/>
    </source>
</evidence>
<dbReference type="InterPro" id="IPR051011">
    <property type="entry name" value="Metal_resp_trans_reg"/>
</dbReference>
<accession>A0A1M6VT78</accession>
<evidence type="ECO:0000256" key="1">
    <source>
        <dbReference type="ARBA" id="ARBA00023015"/>
    </source>
</evidence>
<dbReference type="InterPro" id="IPR001845">
    <property type="entry name" value="HTH_ArsR_DNA-bd_dom"/>
</dbReference>
<dbReference type="SUPFAM" id="SSF46785">
    <property type="entry name" value="Winged helix' DNA-binding domain"/>
    <property type="match status" value="1"/>
</dbReference>
<keyword evidence="3" id="KW-0804">Transcription</keyword>
<organism evidence="5 6">
    <name type="scientific">Rhodothermus profundi</name>
    <dbReference type="NCBI Taxonomy" id="633813"/>
    <lineage>
        <taxon>Bacteria</taxon>
        <taxon>Pseudomonadati</taxon>
        <taxon>Rhodothermota</taxon>
        <taxon>Rhodothermia</taxon>
        <taxon>Rhodothermales</taxon>
        <taxon>Rhodothermaceae</taxon>
        <taxon>Rhodothermus</taxon>
    </lineage>
</organism>
<dbReference type="GO" id="GO:0003700">
    <property type="term" value="F:DNA-binding transcription factor activity"/>
    <property type="evidence" value="ECO:0007669"/>
    <property type="project" value="InterPro"/>
</dbReference>
<dbReference type="PANTHER" id="PTHR43132">
    <property type="entry name" value="ARSENICAL RESISTANCE OPERON REPRESSOR ARSR-RELATED"/>
    <property type="match status" value="1"/>
</dbReference>
<keyword evidence="6" id="KW-1185">Reference proteome</keyword>
<dbReference type="EMBL" id="FRAU01000007">
    <property type="protein sequence ID" value="SHK84621.1"/>
    <property type="molecule type" value="Genomic_DNA"/>
</dbReference>
<dbReference type="PANTHER" id="PTHR43132:SF2">
    <property type="entry name" value="ARSENICAL RESISTANCE OPERON REPRESSOR ARSR-RELATED"/>
    <property type="match status" value="1"/>
</dbReference>
<dbReference type="GO" id="GO:0003677">
    <property type="term" value="F:DNA binding"/>
    <property type="evidence" value="ECO:0007669"/>
    <property type="project" value="UniProtKB-KW"/>
</dbReference>
<name>A0A1M6VT78_9BACT</name>
<dbReference type="Gene3D" id="1.10.10.10">
    <property type="entry name" value="Winged helix-like DNA-binding domain superfamily/Winged helix DNA-binding domain"/>
    <property type="match status" value="1"/>
</dbReference>
<dbReference type="Proteomes" id="UP000185812">
    <property type="component" value="Unassembled WGS sequence"/>
</dbReference>
<dbReference type="AlphaFoldDB" id="A0A1M6VT78"/>
<evidence type="ECO:0000256" key="3">
    <source>
        <dbReference type="ARBA" id="ARBA00023163"/>
    </source>
</evidence>
<evidence type="ECO:0000259" key="4">
    <source>
        <dbReference type="PROSITE" id="PS50987"/>
    </source>
</evidence>
<dbReference type="PROSITE" id="PS50987">
    <property type="entry name" value="HTH_ARSR_2"/>
    <property type="match status" value="1"/>
</dbReference>
<dbReference type="CDD" id="cd00090">
    <property type="entry name" value="HTH_ARSR"/>
    <property type="match status" value="1"/>
</dbReference>
<gene>
    <name evidence="5" type="ORF">SAMN04488087_2104</name>
</gene>
<dbReference type="InterPro" id="IPR036388">
    <property type="entry name" value="WH-like_DNA-bd_sf"/>
</dbReference>
<dbReference type="Pfam" id="PF01022">
    <property type="entry name" value="HTH_5"/>
    <property type="match status" value="1"/>
</dbReference>
<evidence type="ECO:0000256" key="2">
    <source>
        <dbReference type="ARBA" id="ARBA00023125"/>
    </source>
</evidence>
<evidence type="ECO:0000313" key="6">
    <source>
        <dbReference type="Proteomes" id="UP000185812"/>
    </source>
</evidence>
<dbReference type="PRINTS" id="PR00778">
    <property type="entry name" value="HTHARSR"/>
</dbReference>
<sequence>MSAIPDRLALKAKLFRGLADPARLSLLEALRAGPQTVTALVQATGLSQPNVSNHLRCLLDCGLVHRSRQGRFTIYQLSDPRIAELLQLAEQVLADIAAGIYHCTRYDAP</sequence>